<dbReference type="Pfam" id="PF17164">
    <property type="entry name" value="DUF5122"/>
    <property type="match status" value="2"/>
</dbReference>
<evidence type="ECO:0000313" key="2">
    <source>
        <dbReference type="EMBL" id="QDV09893.1"/>
    </source>
</evidence>
<gene>
    <name evidence="2" type="ORF">Poly30_54540</name>
</gene>
<dbReference type="InterPro" id="IPR011043">
    <property type="entry name" value="Gal_Oxase/kelch_b-propeller"/>
</dbReference>
<dbReference type="InterPro" id="IPR013431">
    <property type="entry name" value="Delta_60_rpt"/>
</dbReference>
<dbReference type="InterPro" id="IPR011047">
    <property type="entry name" value="Quinoprotein_ADH-like_sf"/>
</dbReference>
<dbReference type="EMBL" id="CP036434">
    <property type="protein sequence ID" value="QDV09893.1"/>
    <property type="molecule type" value="Genomic_DNA"/>
</dbReference>
<evidence type="ECO:0000313" key="3">
    <source>
        <dbReference type="Proteomes" id="UP000320390"/>
    </source>
</evidence>
<evidence type="ECO:0000256" key="1">
    <source>
        <dbReference type="SAM" id="MobiDB-lite"/>
    </source>
</evidence>
<dbReference type="PANTHER" id="PTHR31778">
    <property type="entry name" value="BUD SITE SELECTION PROTEIN RAX2"/>
    <property type="match status" value="1"/>
</dbReference>
<feature type="region of interest" description="Disordered" evidence="1">
    <location>
        <begin position="1"/>
        <end position="26"/>
    </location>
</feature>
<dbReference type="SUPFAM" id="SSF50965">
    <property type="entry name" value="Galactose oxidase, central domain"/>
    <property type="match status" value="1"/>
</dbReference>
<dbReference type="AlphaFoldDB" id="A0A518F0M1"/>
<reference evidence="2 3" key="1">
    <citation type="submission" date="2019-02" db="EMBL/GenBank/DDBJ databases">
        <title>Deep-cultivation of Planctomycetes and their phenomic and genomic characterization uncovers novel biology.</title>
        <authorList>
            <person name="Wiegand S."/>
            <person name="Jogler M."/>
            <person name="Boedeker C."/>
            <person name="Pinto D."/>
            <person name="Vollmers J."/>
            <person name="Rivas-Marin E."/>
            <person name="Kohn T."/>
            <person name="Peeters S.H."/>
            <person name="Heuer A."/>
            <person name="Rast P."/>
            <person name="Oberbeckmann S."/>
            <person name="Bunk B."/>
            <person name="Jeske O."/>
            <person name="Meyerdierks A."/>
            <person name="Storesund J.E."/>
            <person name="Kallscheuer N."/>
            <person name="Luecker S."/>
            <person name="Lage O.M."/>
            <person name="Pohl T."/>
            <person name="Merkel B.J."/>
            <person name="Hornburger P."/>
            <person name="Mueller R.-W."/>
            <person name="Bruemmer F."/>
            <person name="Labrenz M."/>
            <person name="Spormann A.M."/>
            <person name="Op den Camp H."/>
            <person name="Overmann J."/>
            <person name="Amann R."/>
            <person name="Jetten M.S.M."/>
            <person name="Mascher T."/>
            <person name="Medema M.H."/>
            <person name="Devos D.P."/>
            <person name="Kaster A.-K."/>
            <person name="Ovreas L."/>
            <person name="Rohde M."/>
            <person name="Galperin M.Y."/>
            <person name="Jogler C."/>
        </authorList>
    </citation>
    <scope>NUCLEOTIDE SEQUENCE [LARGE SCALE GENOMIC DNA]</scope>
    <source>
        <strain evidence="2 3">Poly30</strain>
    </source>
</reference>
<dbReference type="PANTHER" id="PTHR31778:SF2">
    <property type="entry name" value="BUD SITE SELECTION PROTEIN RAX2"/>
    <property type="match status" value="1"/>
</dbReference>
<keyword evidence="3" id="KW-1185">Reference proteome</keyword>
<dbReference type="GO" id="GO:1902929">
    <property type="term" value="C:plasma membrane of growing cell tip"/>
    <property type="evidence" value="ECO:0007669"/>
    <property type="project" value="TreeGrafter"/>
</dbReference>
<protein>
    <submittedName>
        <fullName evidence="2">Uncharacterized protein</fullName>
    </submittedName>
</protein>
<name>A0A518F0M1_9BACT</name>
<sequence>MSHLDPGQAFQELGQGRSIRAEPGDLGRGQKCGPWLRYGVLRLPRSNFPPTHRHANAASSQLRSCVALARSRPLSPALAQQTSSTALPSVPNFDPPRAVPLDDTPDLAFSEVDWVVYASDLEGDRLFLGGNFRRVGPKVGSFIRADPELTEIHKDGPRIEGDVRAVAADGAGGAVIAGTLRIEGTVDVLRLVHVASDGTWQNLAQDLVGYVQDVTVDPATGVAYVVGSIDSVGGIGRSNAAAIDLATGAWTNWTPQIQDNPSFSSRLTTVALGGGRVWIGGKDMRTNGGTVSRNLIVCDPTTGALDPHDFQLNGEVSALLLHGGEMLVGGDFTDVGGISRSRFAQFDAQALSLTALQVPCDDSVQALHVDGNELFLGGRFRLIAGQPRDYAASVDLTTGAVSTFAPDLAWPTQTSGAYVRGITTFGDRVILGGLYRTAAGPGRNNLAAFDRQTSSPVSVPRRMVSNGTSPGSIEDLTISGSQLFAGGNLLFEDATDTPHLGAIDVRTGLVPDNWDAPRPDGTVKHVVAQSGRVVIAGDFDRVSGVPRPGLAMVDAATGTLDSTFVPDLSGMTVTGISCIAANDSSIFVAVRSSWPSTPSLIALDGITGARQALFGTIPASTRVEAMTLSPDGQTLYVGGTFTQIGQPPVAREALAALDAMTGAVLPWAPQGCSGVEHMVLDGRQLRVSAYLDTQLFGLRQYALGFNAVTAALTPWDPQLDEVYGIQLPRILPGRERVVIGGNFFRLAGEEVNSLVAVGAKLGRSLDWRPAIQGTVLGLEQHSTGVFAVGNFSSAGGRFRHSVAAFRPRR</sequence>
<dbReference type="Proteomes" id="UP000320390">
    <property type="component" value="Chromosome"/>
</dbReference>
<proteinExistence type="predicted"/>
<dbReference type="SUPFAM" id="SSF50998">
    <property type="entry name" value="Quinoprotein alcohol dehydrogenase-like"/>
    <property type="match status" value="1"/>
</dbReference>
<accession>A0A518F0M1</accession>
<organism evidence="2 3">
    <name type="scientific">Saltatorellus ferox</name>
    <dbReference type="NCBI Taxonomy" id="2528018"/>
    <lineage>
        <taxon>Bacteria</taxon>
        <taxon>Pseudomonadati</taxon>
        <taxon>Planctomycetota</taxon>
        <taxon>Planctomycetia</taxon>
        <taxon>Planctomycetia incertae sedis</taxon>
        <taxon>Saltatorellus</taxon>
    </lineage>
</organism>